<dbReference type="Gene3D" id="2.40.30.170">
    <property type="match status" value="1"/>
</dbReference>
<dbReference type="EMBL" id="CP015124">
    <property type="protein sequence ID" value="ANP38228.1"/>
    <property type="molecule type" value="Genomic_DNA"/>
</dbReference>
<dbReference type="NCBIfam" id="TIGR01730">
    <property type="entry name" value="RND_mfp"/>
    <property type="match status" value="1"/>
</dbReference>
<dbReference type="Gene3D" id="2.40.50.100">
    <property type="match status" value="1"/>
</dbReference>
<feature type="chain" id="PRO_5008518155" evidence="2">
    <location>
        <begin position="24"/>
        <end position="352"/>
    </location>
</feature>
<dbReference type="GO" id="GO:0015562">
    <property type="term" value="F:efflux transmembrane transporter activity"/>
    <property type="evidence" value="ECO:0007669"/>
    <property type="project" value="TreeGrafter"/>
</dbReference>
<dbReference type="AlphaFoldDB" id="A0A1B0ZVU7"/>
<sequence>MKIFHRVSRLMLPALALSALVQAGPLAAQETAKPVKLLKTQAGSVLVERQFFGQVAAKQSVDLAFQVGGQVLEFPVAQGTVVPEGQLVAQLDLEPFELKLEQARLQKAQADRTVARMEKLTGTVSQVSIDDAETQAGLAGVALRDAEYALQHATLTAPFDALVSSREVEKFTTVSAGTPIVRLHDMSELHIKVDVPEILFQQANADEKVDITASFPGWDATYPVEILEFDAEASSVGQTYRVTFRLAPPKDRQILPGASVSVRVLVNTGAAAIRLPATAIVVSPEGQTGVMVFSPTGADNGTVAWRPVTVTPTQYGDFTVTEGLTGGEEVVLAGGTALSDGQAVRRFAGFAN</sequence>
<feature type="signal peptide" evidence="2">
    <location>
        <begin position="1"/>
        <end position="23"/>
    </location>
</feature>
<dbReference type="GO" id="GO:1990281">
    <property type="term" value="C:efflux pump complex"/>
    <property type="evidence" value="ECO:0007669"/>
    <property type="project" value="TreeGrafter"/>
</dbReference>
<evidence type="ECO:0000256" key="1">
    <source>
        <dbReference type="ARBA" id="ARBA00009477"/>
    </source>
</evidence>
<dbReference type="InterPro" id="IPR006143">
    <property type="entry name" value="RND_pump_MFP"/>
</dbReference>
<proteinExistence type="inferred from homology"/>
<keyword evidence="4" id="KW-1185">Reference proteome</keyword>
<organism evidence="3 4">
    <name type="scientific">Phaeobacter gallaeciensis</name>
    <dbReference type="NCBI Taxonomy" id="60890"/>
    <lineage>
        <taxon>Bacteria</taxon>
        <taxon>Pseudomonadati</taxon>
        <taxon>Pseudomonadota</taxon>
        <taxon>Alphaproteobacteria</taxon>
        <taxon>Rhodobacterales</taxon>
        <taxon>Roseobacteraceae</taxon>
        <taxon>Phaeobacter</taxon>
    </lineage>
</organism>
<dbReference type="RefSeq" id="WP_065272919.1">
    <property type="nucleotide sequence ID" value="NZ_CP015124.1"/>
</dbReference>
<accession>A0A1B0ZVU7</accession>
<dbReference type="Gene3D" id="2.40.420.20">
    <property type="match status" value="1"/>
</dbReference>
<dbReference type="SUPFAM" id="SSF111369">
    <property type="entry name" value="HlyD-like secretion proteins"/>
    <property type="match status" value="1"/>
</dbReference>
<keyword evidence="2" id="KW-0732">Signal</keyword>
<reference evidence="3 4" key="1">
    <citation type="submission" date="2016-04" db="EMBL/GenBank/DDBJ databases">
        <authorList>
            <person name="Evans L.H."/>
            <person name="Alamgir A."/>
            <person name="Owens N."/>
            <person name="Weber N.D."/>
            <person name="Virtaneva K."/>
            <person name="Barbian K."/>
            <person name="Babar A."/>
            <person name="Rosenke K."/>
        </authorList>
    </citation>
    <scope>NUCLEOTIDE SEQUENCE [LARGE SCALE GENOMIC DNA]</scope>
    <source>
        <strain evidence="3 4">JL2886</strain>
    </source>
</reference>
<gene>
    <name evidence="3" type="ORF">JL2886_03349</name>
</gene>
<evidence type="ECO:0000313" key="3">
    <source>
        <dbReference type="EMBL" id="ANP38228.1"/>
    </source>
</evidence>
<dbReference type="Gene3D" id="1.10.287.470">
    <property type="entry name" value="Helix hairpin bin"/>
    <property type="match status" value="1"/>
</dbReference>
<evidence type="ECO:0000313" key="4">
    <source>
        <dbReference type="Proteomes" id="UP000092565"/>
    </source>
</evidence>
<protein>
    <submittedName>
        <fullName evidence="3">Hemolysin D</fullName>
    </submittedName>
</protein>
<comment type="similarity">
    <text evidence="1">Belongs to the membrane fusion protein (MFP) (TC 8.A.1) family.</text>
</comment>
<dbReference type="PANTHER" id="PTHR30469">
    <property type="entry name" value="MULTIDRUG RESISTANCE PROTEIN MDTA"/>
    <property type="match status" value="1"/>
</dbReference>
<evidence type="ECO:0000256" key="2">
    <source>
        <dbReference type="SAM" id="SignalP"/>
    </source>
</evidence>
<name>A0A1B0ZVU7_9RHOB</name>
<dbReference type="PANTHER" id="PTHR30469:SF20">
    <property type="entry name" value="EFFLUX RND TRANSPORTER PERIPLASMIC ADAPTOR SUBUNIT"/>
    <property type="match status" value="1"/>
</dbReference>
<dbReference type="PATRIC" id="fig|60890.4.peg.3263"/>
<dbReference type="Proteomes" id="UP000092565">
    <property type="component" value="Chromosome"/>
</dbReference>